<feature type="chain" id="PRO_5016857351" evidence="4">
    <location>
        <begin position="23"/>
        <end position="391"/>
    </location>
</feature>
<dbReference type="InterPro" id="IPR002110">
    <property type="entry name" value="Ankyrin_rpt"/>
</dbReference>
<keyword evidence="2 3" id="KW-0040">ANK repeat</keyword>
<dbReference type="PROSITE" id="PS50088">
    <property type="entry name" value="ANK_REPEAT"/>
    <property type="match status" value="4"/>
</dbReference>
<dbReference type="Gene3D" id="1.25.40.20">
    <property type="entry name" value="Ankyrin repeat-containing domain"/>
    <property type="match status" value="2"/>
</dbReference>
<dbReference type="PANTHER" id="PTHR24126:SF14">
    <property type="entry name" value="ANK_REP_REGION DOMAIN-CONTAINING PROTEIN"/>
    <property type="match status" value="1"/>
</dbReference>
<dbReference type="Proteomes" id="UP000254834">
    <property type="component" value="Chromosome"/>
</dbReference>
<name>A0A345ZBG8_9BACT</name>
<feature type="signal peptide" evidence="4">
    <location>
        <begin position="1"/>
        <end position="22"/>
    </location>
</feature>
<dbReference type="AlphaFoldDB" id="A0A345ZBG8"/>
<gene>
    <name evidence="5" type="ORF">C0J27_02660</name>
</gene>
<dbReference type="PANTHER" id="PTHR24126">
    <property type="entry name" value="ANKYRIN REPEAT, PH AND SEC7 DOMAIN CONTAINING PROTEIN SECG-RELATED"/>
    <property type="match status" value="1"/>
</dbReference>
<keyword evidence="6" id="KW-1185">Reference proteome</keyword>
<dbReference type="PRINTS" id="PR01415">
    <property type="entry name" value="ANKYRIN"/>
</dbReference>
<reference evidence="5 6" key="1">
    <citation type="submission" date="2017-12" db="EMBL/GenBank/DDBJ databases">
        <title>Chromulinavorax destructans is a abundant pathogen of dominant heterotrophic picoflagllates.</title>
        <authorList>
            <person name="Deeg C.M."/>
            <person name="Zimmer M."/>
            <person name="Suttle C.A."/>
        </authorList>
    </citation>
    <scope>NUCLEOTIDE SEQUENCE [LARGE SCALE GENOMIC DNA]</scope>
    <source>
        <strain evidence="5 6">SeV1</strain>
    </source>
</reference>
<evidence type="ECO:0000256" key="4">
    <source>
        <dbReference type="SAM" id="SignalP"/>
    </source>
</evidence>
<dbReference type="PROSITE" id="PS50297">
    <property type="entry name" value="ANK_REP_REGION"/>
    <property type="match status" value="4"/>
</dbReference>
<feature type="repeat" description="ANK" evidence="3">
    <location>
        <begin position="289"/>
        <end position="321"/>
    </location>
</feature>
<dbReference type="OrthoDB" id="407974at2"/>
<dbReference type="EMBL" id="CP025544">
    <property type="protein sequence ID" value="AXK60635.1"/>
    <property type="molecule type" value="Genomic_DNA"/>
</dbReference>
<dbReference type="RefSeq" id="WP_115585650.1">
    <property type="nucleotide sequence ID" value="NZ_CP025544.1"/>
</dbReference>
<dbReference type="SMART" id="SM00248">
    <property type="entry name" value="ANK"/>
    <property type="match status" value="7"/>
</dbReference>
<dbReference type="SUPFAM" id="SSF48403">
    <property type="entry name" value="Ankyrin repeat"/>
    <property type="match status" value="1"/>
</dbReference>
<evidence type="ECO:0000313" key="5">
    <source>
        <dbReference type="EMBL" id="AXK60635.1"/>
    </source>
</evidence>
<keyword evidence="1" id="KW-0677">Repeat</keyword>
<proteinExistence type="predicted"/>
<feature type="repeat" description="ANK" evidence="3">
    <location>
        <begin position="322"/>
        <end position="361"/>
    </location>
</feature>
<feature type="repeat" description="ANK" evidence="3">
    <location>
        <begin position="138"/>
        <end position="176"/>
    </location>
</feature>
<dbReference type="InterPro" id="IPR036770">
    <property type="entry name" value="Ankyrin_rpt-contain_sf"/>
</dbReference>
<dbReference type="KEGG" id="cdes:C0J27_02660"/>
<feature type="repeat" description="ANK" evidence="3">
    <location>
        <begin position="105"/>
        <end position="137"/>
    </location>
</feature>
<organism evidence="5 6">
    <name type="scientific">Candidatus Chromulinivorax destructor</name>
    <dbReference type="NCBI Taxonomy" id="2066483"/>
    <lineage>
        <taxon>Bacteria</taxon>
        <taxon>Candidatus Babelota</taxon>
        <taxon>Candidatus Babeliae</taxon>
        <taxon>Candidatus Babeliales</taxon>
        <taxon>Candidatus Chromulinivoraceae</taxon>
        <taxon>Candidatus Chromulinivorax</taxon>
    </lineage>
</organism>
<keyword evidence="4" id="KW-0732">Signal</keyword>
<evidence type="ECO:0000256" key="3">
    <source>
        <dbReference type="PROSITE-ProRule" id="PRU00023"/>
    </source>
</evidence>
<protein>
    <submittedName>
        <fullName evidence="5">Uncharacterized protein</fullName>
    </submittedName>
</protein>
<evidence type="ECO:0000313" key="6">
    <source>
        <dbReference type="Proteomes" id="UP000254834"/>
    </source>
</evidence>
<accession>A0A345ZBG8</accession>
<sequence length="391" mass="43264">MKYTYRLLFMLSLLPASLQLEARHYGDFLHEKGNDVHEDSVNHDFNSLADVMKMIAQHKAQGTYDGSTPLHYLANGDESDAVELQIAKELMQSHPEFINDQNNENQESPLHVAADSENFELIKALINAGAKVNAQDVNGRTALHYIAFGDTENDANNLKIARFLIDHGADLSIIDAVQHEEDGTIFGGLTAADIAAKYNTDLKMKKLLADALASEKGNDVDEDSGSFDFNSLADVMKMIAKHKAQGTYDGSTPLHYLAEGDNNDQVNLKLVKELIQSHPEFINDQNNENRESPLHVAVDLEHFELVELLINAGAKVNAQDLGGRTPLHYIVFENYHAGDANNLKIAQFLIKHGADVSLKDNDGKNVRDIAIEQKAEPALRSLLSTLKNLNM</sequence>
<evidence type="ECO:0000256" key="1">
    <source>
        <dbReference type="ARBA" id="ARBA00022737"/>
    </source>
</evidence>
<dbReference type="Pfam" id="PF12796">
    <property type="entry name" value="Ank_2"/>
    <property type="match status" value="2"/>
</dbReference>
<evidence type="ECO:0000256" key="2">
    <source>
        <dbReference type="ARBA" id="ARBA00023043"/>
    </source>
</evidence>